<dbReference type="SUPFAM" id="SSF81271">
    <property type="entry name" value="TGS-like"/>
    <property type="match status" value="1"/>
</dbReference>
<evidence type="ECO:0000256" key="1">
    <source>
        <dbReference type="RuleBase" id="RU003847"/>
    </source>
</evidence>
<name>A0A2H0DY96_9BACT</name>
<accession>A0A2H0DY96</accession>
<dbReference type="InterPro" id="IPR043519">
    <property type="entry name" value="NT_sf"/>
</dbReference>
<dbReference type="Pfam" id="PF04607">
    <property type="entry name" value="RelA_SpoT"/>
    <property type="match status" value="1"/>
</dbReference>
<dbReference type="SUPFAM" id="SSF81301">
    <property type="entry name" value="Nucleotidyltransferase"/>
    <property type="match status" value="1"/>
</dbReference>
<dbReference type="Proteomes" id="UP000231276">
    <property type="component" value="Unassembled WGS sequence"/>
</dbReference>
<dbReference type="AlphaFoldDB" id="A0A2H0DY96"/>
<feature type="coiled-coil region" evidence="2">
    <location>
        <begin position="197"/>
        <end position="224"/>
    </location>
</feature>
<dbReference type="Gene3D" id="1.10.3210.10">
    <property type="entry name" value="Hypothetical protein af1432"/>
    <property type="match status" value="1"/>
</dbReference>
<organism evidence="4 5">
    <name type="scientific">Candidatus Campbellbacteria bacterium CG22_combo_CG10-13_8_21_14_all_43_18</name>
    <dbReference type="NCBI Taxonomy" id="1974530"/>
    <lineage>
        <taxon>Bacteria</taxon>
        <taxon>Candidatus Campbelliibacteriota</taxon>
    </lineage>
</organism>
<dbReference type="SMART" id="SM00954">
    <property type="entry name" value="RelA_SpoT"/>
    <property type="match status" value="1"/>
</dbReference>
<dbReference type="CDD" id="cd01668">
    <property type="entry name" value="TGS_RSH"/>
    <property type="match status" value="1"/>
</dbReference>
<dbReference type="EMBL" id="PCTS01000010">
    <property type="protein sequence ID" value="PIP86679.1"/>
    <property type="molecule type" value="Genomic_DNA"/>
</dbReference>
<comment type="function">
    <text evidence="1">In eubacteria ppGpp (guanosine 3'-diphosphate 5'-diphosphate) is a mediator of the stringent response that coordinates a variety of cellular activities in response to changes in nutritional abundance.</text>
</comment>
<reference evidence="4 5" key="1">
    <citation type="submission" date="2017-09" db="EMBL/GenBank/DDBJ databases">
        <title>Depth-based differentiation of microbial function through sediment-hosted aquifers and enrichment of novel symbionts in the deep terrestrial subsurface.</title>
        <authorList>
            <person name="Probst A.J."/>
            <person name="Ladd B."/>
            <person name="Jarett J.K."/>
            <person name="Geller-Mcgrath D.E."/>
            <person name="Sieber C.M."/>
            <person name="Emerson J.B."/>
            <person name="Anantharaman K."/>
            <person name="Thomas B.C."/>
            <person name="Malmstrom R."/>
            <person name="Stieglmeier M."/>
            <person name="Klingl A."/>
            <person name="Woyke T."/>
            <person name="Ryan C.M."/>
            <person name="Banfield J.F."/>
        </authorList>
    </citation>
    <scope>NUCLEOTIDE SEQUENCE [LARGE SCALE GENOMIC DNA]</scope>
    <source>
        <strain evidence="4">CG22_combo_CG10-13_8_21_14_all_43_18</strain>
    </source>
</reference>
<dbReference type="Pfam" id="PF02824">
    <property type="entry name" value="TGS"/>
    <property type="match status" value="1"/>
</dbReference>
<dbReference type="NCBIfam" id="TIGR00691">
    <property type="entry name" value="spoT_relA"/>
    <property type="match status" value="1"/>
</dbReference>
<dbReference type="GO" id="GO:0015969">
    <property type="term" value="P:guanosine tetraphosphate metabolic process"/>
    <property type="evidence" value="ECO:0007669"/>
    <property type="project" value="InterPro"/>
</dbReference>
<sequence>MPEVQEILSLAKTLSKEEISLIKKAYAFAEKVHEGQKRYSGEPFFNHIHETAKNLAKYGQSGATIAAGILHDSIEDTVITASEIKEKFGDEILFLIQGVTKLGALKYKGVKRHSESLRKLFVAMSEDIRVLVIKLTDRLHNMQTLQFMPKDKQERIALETMEIYTPLAYRLGMSKLGRELEDLAFKYLDPESYEKILAILEKRVKKEKGELEKISKTIKKALAKEKIRVIKTEYRVKGLKSIDRKIKQKKEEESVHDILALRIIVPTIDDCYKTLGIVHRLWRPMPGRIKDFIAFPKTNGYQSLHTTVFSGGENLFEIQIRTEKMDYEATYGVAAHAVYKGEKKMSWIGNFFGDSYKPSDEEGPPAWVKGLSDYQKGYTNASDFVKDLKRDFFGERIFALTPNGDAIDLPVGSSPIDFAYAIHSDIGDHLSGAKINGKLSSIETELKNGDIVKIITAKKAEPTRKWLSLAKTSTARRDIKRYLGIGKKK</sequence>
<keyword evidence="2" id="KW-0175">Coiled coil</keyword>
<dbReference type="GO" id="GO:0005886">
    <property type="term" value="C:plasma membrane"/>
    <property type="evidence" value="ECO:0007669"/>
    <property type="project" value="TreeGrafter"/>
</dbReference>
<dbReference type="Pfam" id="PF13328">
    <property type="entry name" value="HD_4"/>
    <property type="match status" value="1"/>
</dbReference>
<evidence type="ECO:0000256" key="2">
    <source>
        <dbReference type="SAM" id="Coils"/>
    </source>
</evidence>
<dbReference type="PANTHER" id="PTHR21262">
    <property type="entry name" value="GUANOSINE-3',5'-BIS DIPHOSPHATE 3'-PYROPHOSPHOHYDROLASE"/>
    <property type="match status" value="1"/>
</dbReference>
<dbReference type="InterPro" id="IPR007685">
    <property type="entry name" value="RelA_SpoT"/>
</dbReference>
<dbReference type="PROSITE" id="PS51880">
    <property type="entry name" value="TGS"/>
    <property type="match status" value="1"/>
</dbReference>
<dbReference type="FunFam" id="1.10.3210.10:FF:000001">
    <property type="entry name" value="GTP pyrophosphokinase RelA"/>
    <property type="match status" value="1"/>
</dbReference>
<evidence type="ECO:0000259" key="3">
    <source>
        <dbReference type="PROSITE" id="PS51880"/>
    </source>
</evidence>
<dbReference type="InterPro" id="IPR012675">
    <property type="entry name" value="Beta-grasp_dom_sf"/>
</dbReference>
<dbReference type="InterPro" id="IPR033655">
    <property type="entry name" value="TGS_RelA/SpoT"/>
</dbReference>
<dbReference type="Gene3D" id="3.30.460.10">
    <property type="entry name" value="Beta Polymerase, domain 2"/>
    <property type="match status" value="1"/>
</dbReference>
<dbReference type="Gene3D" id="3.10.20.30">
    <property type="match status" value="1"/>
</dbReference>
<evidence type="ECO:0000313" key="5">
    <source>
        <dbReference type="Proteomes" id="UP000231276"/>
    </source>
</evidence>
<dbReference type="PANTHER" id="PTHR21262:SF31">
    <property type="entry name" value="GTP PYROPHOSPHOKINASE"/>
    <property type="match status" value="1"/>
</dbReference>
<evidence type="ECO:0000313" key="4">
    <source>
        <dbReference type="EMBL" id="PIP86679.1"/>
    </source>
</evidence>
<dbReference type="InterPro" id="IPR004811">
    <property type="entry name" value="RelA/Spo_fam"/>
</dbReference>
<dbReference type="CDD" id="cd05399">
    <property type="entry name" value="NT_Rel-Spo_like"/>
    <property type="match status" value="1"/>
</dbReference>
<dbReference type="InterPro" id="IPR012676">
    <property type="entry name" value="TGS-like"/>
</dbReference>
<comment type="caution">
    <text evidence="4">The sequence shown here is derived from an EMBL/GenBank/DDBJ whole genome shotgun (WGS) entry which is preliminary data.</text>
</comment>
<proteinExistence type="inferred from homology"/>
<gene>
    <name evidence="4" type="ORF">COW82_00740</name>
</gene>
<feature type="domain" description="TGS" evidence="3">
    <location>
        <begin position="393"/>
        <end position="456"/>
    </location>
</feature>
<comment type="similarity">
    <text evidence="1">Belongs to the relA/spoT family.</text>
</comment>
<dbReference type="SUPFAM" id="SSF109604">
    <property type="entry name" value="HD-domain/PDEase-like"/>
    <property type="match status" value="1"/>
</dbReference>
<dbReference type="FunFam" id="3.10.20.30:FF:000002">
    <property type="entry name" value="GTP pyrophosphokinase (RelA/SpoT)"/>
    <property type="match status" value="1"/>
</dbReference>
<dbReference type="InterPro" id="IPR004095">
    <property type="entry name" value="TGS"/>
</dbReference>
<protein>
    <recommendedName>
        <fullName evidence="3">TGS domain-containing protein</fullName>
    </recommendedName>
</protein>